<feature type="modified residue" description="Phosphohistidine" evidence="7">
    <location>
        <position position="998"/>
    </location>
</feature>
<dbReference type="Gene3D" id="2.10.70.100">
    <property type="match status" value="1"/>
</dbReference>
<keyword evidence="5" id="KW-0418">Kinase</keyword>
<sequence>MIDGTDASRLFAVIPDGLWVFDDDAVTTWANDRMAELLGRDPAEMVGLSAYDTLDEQGRRDFASALDEMRRTGEGRDNVDAYFIRPDGTTVWGLVSFRPVFDDEGRRTGWLHRVTPYTERKELLDALAAREQQLATAQQIAHVGSWSWDIAADRIEWSDELCRIFGISPGTLVTYADFLSRLHPDDRDSAAQAIAEAEGDDYAFDHRIVRADGAVRWIQGRGVIERGPDGVALRMSGTAQDVTDMRQADEQVAEGTRRLRLLQQMATAANRAGSLREALVMAATGVPEHTRWVAVCAFLYDVPGEPELLDLRSDLAAACDPVLAEKARASGEVAVGTPAGMTDTHVLVAMPVLLGGEVVCVVEVIADEIRPDEDSYRLMKQIANQLGVVAERERSAAQLAEARDQAMEASRLKSEFLATMSHEIRTPMNGVIGLTDLLLRTDLDDHQRKLAENLQGAGLTLLGIINDILDLSKIESGKLELEAADFDVRQVFDQVASVLSGPAHDKGLELVVACAPDVPLQVRGDPVRLGQIITNLGSNAVKFTDSGEVVVQAHVESRSGTEVVLRVDVTDTGVGIAPGQQERLFEAFTQADPSTTRRHGGTGLGLAISRQLVEALGGRIRVNSVPGRGSTFSFTARLGTATGAAAAPPAAVQQLQGRRVLVVDDNSTNRLILSEQLDAWQMRTVAVASAAEALGTLREAARSGQPFEAAVLDLVMPGIDGIQLANLISSDPALADLSMLLLTSDQSVTRQEVEDAGIHSALNKPVRHAELRAALRAMLGGLATTAAPPQEEAPGLGVRVLVVEDNKVNQLVATGMLENLGCSVDVVDDGVAAVDRLTGPHDYAVVLMDCRMPRLDGFDATRQVRAQEPRGRRVPIIAMTASALEGERERCLAAGMDDYLTKPVDPGELARALGEWVQSPAVHVPEPSAEPAPAPALVSEEGVLDPARIALLDELRKDGVSFFERTAASFMGRVGDQLVAIREAVGRRNAMSLLTSAHQLKGSALNLGLPRVAAAAQQLESLGIAGTTEGADVLLQELAAEVEIAVAALQRATSR</sequence>
<dbReference type="SUPFAM" id="SSF55785">
    <property type="entry name" value="PYP-like sensor domain (PAS domain)"/>
    <property type="match status" value="2"/>
</dbReference>
<gene>
    <name evidence="14" type="ORF">GCM10009606_39910</name>
</gene>
<protein>
    <recommendedName>
        <fullName evidence="3">histidine kinase</fullName>
        <ecNumber evidence="3">2.7.13.3</ecNumber>
    </recommendedName>
</protein>
<dbReference type="Pfam" id="PF08447">
    <property type="entry name" value="PAS_3"/>
    <property type="match status" value="1"/>
</dbReference>
<dbReference type="PRINTS" id="PR00344">
    <property type="entry name" value="BCTRLSENSOR"/>
</dbReference>
<dbReference type="Pfam" id="PF00512">
    <property type="entry name" value="HisKA"/>
    <property type="match status" value="1"/>
</dbReference>
<comment type="subcellular location">
    <subcellularLocation>
        <location evidence="2">Cell membrane</location>
    </subcellularLocation>
</comment>
<feature type="domain" description="HPt" evidence="13">
    <location>
        <begin position="952"/>
        <end position="1052"/>
    </location>
</feature>
<dbReference type="Gene3D" id="3.30.565.10">
    <property type="entry name" value="Histidine kinase-like ATPase, C-terminal domain"/>
    <property type="match status" value="1"/>
</dbReference>
<evidence type="ECO:0000256" key="4">
    <source>
        <dbReference type="ARBA" id="ARBA00022553"/>
    </source>
</evidence>
<evidence type="ECO:0000256" key="5">
    <source>
        <dbReference type="ARBA" id="ARBA00022777"/>
    </source>
</evidence>
<dbReference type="PROSITE" id="PS50110">
    <property type="entry name" value="RESPONSE_REGULATORY"/>
    <property type="match status" value="2"/>
</dbReference>
<accession>A0ABN1UPF9</accession>
<dbReference type="PANTHER" id="PTHR45339">
    <property type="entry name" value="HYBRID SIGNAL TRANSDUCTION HISTIDINE KINASE J"/>
    <property type="match status" value="1"/>
</dbReference>
<name>A0ABN1UPF9_9ACTN</name>
<comment type="catalytic activity">
    <reaction evidence="1">
        <text>ATP + protein L-histidine = ADP + protein N-phospho-L-histidine.</text>
        <dbReference type="EC" id="2.7.13.3"/>
    </reaction>
</comment>
<dbReference type="EMBL" id="BAAAJE010000024">
    <property type="protein sequence ID" value="GAA1158015.1"/>
    <property type="molecule type" value="Genomic_DNA"/>
</dbReference>
<dbReference type="NCBIfam" id="TIGR00229">
    <property type="entry name" value="sensory_box"/>
    <property type="match status" value="2"/>
</dbReference>
<dbReference type="SUPFAM" id="SSF55874">
    <property type="entry name" value="ATPase domain of HSP90 chaperone/DNA topoisomerase II/histidine kinase"/>
    <property type="match status" value="1"/>
</dbReference>
<dbReference type="Pfam" id="PF00072">
    <property type="entry name" value="Response_reg"/>
    <property type="match status" value="2"/>
</dbReference>
<dbReference type="InterPro" id="IPR000014">
    <property type="entry name" value="PAS"/>
</dbReference>
<dbReference type="CDD" id="cd00130">
    <property type="entry name" value="PAS"/>
    <property type="match status" value="2"/>
</dbReference>
<dbReference type="Gene3D" id="1.20.120.160">
    <property type="entry name" value="HPT domain"/>
    <property type="match status" value="1"/>
</dbReference>
<dbReference type="SUPFAM" id="SSF55781">
    <property type="entry name" value="GAF domain-like"/>
    <property type="match status" value="1"/>
</dbReference>
<keyword evidence="6" id="KW-0902">Two-component regulatory system</keyword>
<dbReference type="InterPro" id="IPR011006">
    <property type="entry name" value="CheY-like_superfamily"/>
</dbReference>
<dbReference type="InterPro" id="IPR008207">
    <property type="entry name" value="Sig_transdc_His_kin_Hpt_dom"/>
</dbReference>
<feature type="domain" description="PAS" evidence="11">
    <location>
        <begin position="130"/>
        <end position="201"/>
    </location>
</feature>
<dbReference type="Gene3D" id="3.30.450.20">
    <property type="entry name" value="PAS domain"/>
    <property type="match status" value="2"/>
</dbReference>
<evidence type="ECO:0000313" key="15">
    <source>
        <dbReference type="Proteomes" id="UP001499979"/>
    </source>
</evidence>
<evidence type="ECO:0000256" key="6">
    <source>
        <dbReference type="ARBA" id="ARBA00023012"/>
    </source>
</evidence>
<dbReference type="Gene3D" id="3.40.50.2300">
    <property type="match status" value="2"/>
</dbReference>
<feature type="domain" description="Response regulatory" evidence="10">
    <location>
        <begin position="799"/>
        <end position="917"/>
    </location>
</feature>
<dbReference type="PROSITE" id="PS50894">
    <property type="entry name" value="HPT"/>
    <property type="match status" value="1"/>
</dbReference>
<dbReference type="InterPro" id="IPR003661">
    <property type="entry name" value="HisK_dim/P_dom"/>
</dbReference>
<feature type="domain" description="Histidine kinase" evidence="9">
    <location>
        <begin position="419"/>
        <end position="640"/>
    </location>
</feature>
<keyword evidence="15" id="KW-1185">Reference proteome</keyword>
<dbReference type="SMART" id="SM00448">
    <property type="entry name" value="REC"/>
    <property type="match status" value="2"/>
</dbReference>
<dbReference type="PROSITE" id="PS50113">
    <property type="entry name" value="PAC"/>
    <property type="match status" value="2"/>
</dbReference>
<feature type="modified residue" description="4-aspartylphosphate" evidence="8">
    <location>
        <position position="849"/>
    </location>
</feature>
<evidence type="ECO:0000259" key="12">
    <source>
        <dbReference type="PROSITE" id="PS50113"/>
    </source>
</evidence>
<dbReference type="Pfam" id="PF01627">
    <property type="entry name" value="Hpt"/>
    <property type="match status" value="1"/>
</dbReference>
<dbReference type="InterPro" id="IPR000700">
    <property type="entry name" value="PAS-assoc_C"/>
</dbReference>
<dbReference type="CDD" id="cd17546">
    <property type="entry name" value="REC_hyHK_CKI1_RcsC-like"/>
    <property type="match status" value="1"/>
</dbReference>
<dbReference type="SUPFAM" id="SSF47226">
    <property type="entry name" value="Histidine-containing phosphotransfer domain, HPT domain"/>
    <property type="match status" value="1"/>
</dbReference>
<dbReference type="CDD" id="cd00088">
    <property type="entry name" value="HPT"/>
    <property type="match status" value="1"/>
</dbReference>
<dbReference type="InterPro" id="IPR005467">
    <property type="entry name" value="His_kinase_dom"/>
</dbReference>
<dbReference type="InterPro" id="IPR036097">
    <property type="entry name" value="HisK_dim/P_sf"/>
</dbReference>
<dbReference type="InterPro" id="IPR036641">
    <property type="entry name" value="HPT_dom_sf"/>
</dbReference>
<evidence type="ECO:0000256" key="1">
    <source>
        <dbReference type="ARBA" id="ARBA00000085"/>
    </source>
</evidence>
<dbReference type="InterPro" id="IPR036890">
    <property type="entry name" value="HATPase_C_sf"/>
</dbReference>
<evidence type="ECO:0000259" key="11">
    <source>
        <dbReference type="PROSITE" id="PS50112"/>
    </source>
</evidence>
<dbReference type="InterPro" id="IPR013655">
    <property type="entry name" value="PAS_fold_3"/>
</dbReference>
<dbReference type="PANTHER" id="PTHR45339:SF5">
    <property type="entry name" value="HISTIDINE KINASE"/>
    <property type="match status" value="1"/>
</dbReference>
<evidence type="ECO:0000256" key="7">
    <source>
        <dbReference type="PROSITE-ProRule" id="PRU00110"/>
    </source>
</evidence>
<feature type="domain" description="PAC" evidence="12">
    <location>
        <begin position="202"/>
        <end position="254"/>
    </location>
</feature>
<dbReference type="Pfam" id="PF02518">
    <property type="entry name" value="HATPase_c"/>
    <property type="match status" value="1"/>
</dbReference>
<dbReference type="InterPro" id="IPR004358">
    <property type="entry name" value="Sig_transdc_His_kin-like_C"/>
</dbReference>
<dbReference type="SMART" id="SM00387">
    <property type="entry name" value="HATPase_c"/>
    <property type="match status" value="1"/>
</dbReference>
<evidence type="ECO:0000256" key="8">
    <source>
        <dbReference type="PROSITE-ProRule" id="PRU00169"/>
    </source>
</evidence>
<proteinExistence type="predicted"/>
<dbReference type="InterPro" id="IPR035965">
    <property type="entry name" value="PAS-like_dom_sf"/>
</dbReference>
<feature type="domain" description="PAS" evidence="11">
    <location>
        <begin position="3"/>
        <end position="73"/>
    </location>
</feature>
<dbReference type="SMART" id="SM00091">
    <property type="entry name" value="PAS"/>
    <property type="match status" value="2"/>
</dbReference>
<feature type="modified residue" description="4-aspartylphosphate" evidence="8">
    <location>
        <position position="713"/>
    </location>
</feature>
<dbReference type="PROSITE" id="PS50112">
    <property type="entry name" value="PAS"/>
    <property type="match status" value="2"/>
</dbReference>
<evidence type="ECO:0000259" key="13">
    <source>
        <dbReference type="PROSITE" id="PS50894"/>
    </source>
</evidence>
<evidence type="ECO:0000256" key="3">
    <source>
        <dbReference type="ARBA" id="ARBA00012438"/>
    </source>
</evidence>
<feature type="domain" description="Response regulatory" evidence="10">
    <location>
        <begin position="659"/>
        <end position="779"/>
    </location>
</feature>
<evidence type="ECO:0000259" key="10">
    <source>
        <dbReference type="PROSITE" id="PS50110"/>
    </source>
</evidence>
<dbReference type="SMART" id="SM00388">
    <property type="entry name" value="HisKA"/>
    <property type="match status" value="1"/>
</dbReference>
<dbReference type="SUPFAM" id="SSF47384">
    <property type="entry name" value="Homodimeric domain of signal transducing histidine kinase"/>
    <property type="match status" value="1"/>
</dbReference>
<keyword evidence="5" id="KW-0808">Transferase</keyword>
<comment type="caution">
    <text evidence="14">The sequence shown here is derived from an EMBL/GenBank/DDBJ whole genome shotgun (WGS) entry which is preliminary data.</text>
</comment>
<reference evidence="14 15" key="1">
    <citation type="journal article" date="2019" name="Int. J. Syst. Evol. Microbiol.">
        <title>The Global Catalogue of Microorganisms (GCM) 10K type strain sequencing project: providing services to taxonomists for standard genome sequencing and annotation.</title>
        <authorList>
            <consortium name="The Broad Institute Genomics Platform"/>
            <consortium name="The Broad Institute Genome Sequencing Center for Infectious Disease"/>
            <person name="Wu L."/>
            <person name="Ma J."/>
        </authorList>
    </citation>
    <scope>NUCLEOTIDE SEQUENCE [LARGE SCALE GENOMIC DNA]</scope>
    <source>
        <strain evidence="14 15">JCM 11813</strain>
    </source>
</reference>
<dbReference type="RefSeq" id="WP_343909493.1">
    <property type="nucleotide sequence ID" value="NZ_BAAAJE010000024.1"/>
</dbReference>
<evidence type="ECO:0000259" key="9">
    <source>
        <dbReference type="PROSITE" id="PS50109"/>
    </source>
</evidence>
<dbReference type="CDD" id="cd16922">
    <property type="entry name" value="HATPase_EvgS-ArcB-TorS-like"/>
    <property type="match status" value="1"/>
</dbReference>
<organism evidence="14 15">
    <name type="scientific">Nocardioides aquiterrae</name>
    <dbReference type="NCBI Taxonomy" id="203799"/>
    <lineage>
        <taxon>Bacteria</taxon>
        <taxon>Bacillati</taxon>
        <taxon>Actinomycetota</taxon>
        <taxon>Actinomycetes</taxon>
        <taxon>Propionibacteriales</taxon>
        <taxon>Nocardioidaceae</taxon>
        <taxon>Nocardioides</taxon>
    </lineage>
</organism>
<keyword evidence="4 8" id="KW-0597">Phosphoprotein</keyword>
<dbReference type="SMART" id="SM00086">
    <property type="entry name" value="PAC"/>
    <property type="match status" value="2"/>
</dbReference>
<dbReference type="SUPFAM" id="SSF52172">
    <property type="entry name" value="CheY-like"/>
    <property type="match status" value="2"/>
</dbReference>
<dbReference type="InterPro" id="IPR001610">
    <property type="entry name" value="PAC"/>
</dbReference>
<evidence type="ECO:0000313" key="14">
    <source>
        <dbReference type="EMBL" id="GAA1158015.1"/>
    </source>
</evidence>
<dbReference type="InterPro" id="IPR003594">
    <property type="entry name" value="HATPase_dom"/>
</dbReference>
<evidence type="ECO:0000256" key="2">
    <source>
        <dbReference type="ARBA" id="ARBA00004236"/>
    </source>
</evidence>
<dbReference type="InterPro" id="IPR001789">
    <property type="entry name" value="Sig_transdc_resp-reg_receiver"/>
</dbReference>
<feature type="domain" description="PAC" evidence="12">
    <location>
        <begin position="77"/>
        <end position="129"/>
    </location>
</feature>
<dbReference type="PROSITE" id="PS50109">
    <property type="entry name" value="HIS_KIN"/>
    <property type="match status" value="1"/>
</dbReference>
<dbReference type="Pfam" id="PF08448">
    <property type="entry name" value="PAS_4"/>
    <property type="match status" value="1"/>
</dbReference>
<dbReference type="InterPro" id="IPR013656">
    <property type="entry name" value="PAS_4"/>
</dbReference>
<dbReference type="EC" id="2.7.13.3" evidence="3"/>
<dbReference type="Gene3D" id="1.10.287.130">
    <property type="match status" value="1"/>
</dbReference>
<dbReference type="CDD" id="cd00082">
    <property type="entry name" value="HisKA"/>
    <property type="match status" value="1"/>
</dbReference>
<dbReference type="Proteomes" id="UP001499979">
    <property type="component" value="Unassembled WGS sequence"/>
</dbReference>